<protein>
    <submittedName>
        <fullName evidence="1">Uncharacterized protein</fullName>
    </submittedName>
</protein>
<dbReference type="Proteomes" id="UP000180280">
    <property type="component" value="Unassembled WGS sequence"/>
</dbReference>
<proteinExistence type="predicted"/>
<name>A0ABX3C7D3_9NEIS</name>
<sequence>MFQSLESLFNAPPLVVESTEIGSWKCVYIEYVGHQYTNSSIRCNAANEANLLRCGWATIISDVSQIRCIQLDDGLCHPRAHKVTHALKTTFVGTIYAHAKTNPGLIQGSH</sequence>
<evidence type="ECO:0000313" key="2">
    <source>
        <dbReference type="Proteomes" id="UP000180280"/>
    </source>
</evidence>
<evidence type="ECO:0000313" key="1">
    <source>
        <dbReference type="EMBL" id="OHX15560.1"/>
    </source>
</evidence>
<organism evidence="1 2">
    <name type="scientific">Chromobacterium sphagni</name>
    <dbReference type="NCBI Taxonomy" id="1903179"/>
    <lineage>
        <taxon>Bacteria</taxon>
        <taxon>Pseudomonadati</taxon>
        <taxon>Pseudomonadota</taxon>
        <taxon>Betaproteobacteria</taxon>
        <taxon>Neisseriales</taxon>
        <taxon>Chromobacteriaceae</taxon>
        <taxon>Chromobacterium</taxon>
    </lineage>
</organism>
<reference evidence="1 2" key="1">
    <citation type="submission" date="2016-09" db="EMBL/GenBank/DDBJ databases">
        <title>Chromobacterium muskegensis sp. nov., an insecticidal bacterium isolated from Sphagnum bogs.</title>
        <authorList>
            <person name="Sparks M.E."/>
            <person name="Blackburn M.B."/>
            <person name="Gundersen-Rindal D.E."/>
            <person name="Mitchell A."/>
            <person name="Farrar R."/>
            <person name="Kuhar D."/>
        </authorList>
    </citation>
    <scope>NUCLEOTIDE SEQUENCE [LARGE SCALE GENOMIC DNA]</scope>
    <source>
        <strain evidence="1 2">14B-1</strain>
    </source>
</reference>
<gene>
    <name evidence="1" type="ORF">BI344_21950</name>
</gene>
<keyword evidence="2" id="KW-1185">Reference proteome</keyword>
<comment type="caution">
    <text evidence="1">The sequence shown here is derived from an EMBL/GenBank/DDBJ whole genome shotgun (WGS) entry which is preliminary data.</text>
</comment>
<dbReference type="EMBL" id="MKCT01000091">
    <property type="protein sequence ID" value="OHX15560.1"/>
    <property type="molecule type" value="Genomic_DNA"/>
</dbReference>
<accession>A0ABX3C7D3</accession>